<feature type="binding site" evidence="2">
    <location>
        <position position="103"/>
    </location>
    <ligand>
        <name>Fe cation</name>
        <dbReference type="ChEBI" id="CHEBI:24875"/>
    </ligand>
</feature>
<dbReference type="CDD" id="cd02247">
    <property type="entry name" value="cupin_pirin_C"/>
    <property type="match status" value="1"/>
</dbReference>
<dbReference type="InterPro" id="IPR008778">
    <property type="entry name" value="Pirin_C_dom"/>
</dbReference>
<dbReference type="Gene3D" id="2.60.120.10">
    <property type="entry name" value="Jelly Rolls"/>
    <property type="match status" value="2"/>
</dbReference>
<keyword evidence="2" id="KW-0479">Metal-binding</keyword>
<reference evidence="6 7" key="1">
    <citation type="submission" date="2019-04" db="EMBL/GenBank/DDBJ databases">
        <title>Pedobacter sp. AR-3-17 sp. nov., isolated from Arctic soil.</title>
        <authorList>
            <person name="Dahal R.H."/>
            <person name="Kim D.-U."/>
        </authorList>
    </citation>
    <scope>NUCLEOTIDE SEQUENCE [LARGE SCALE GENOMIC DNA]</scope>
    <source>
        <strain evidence="6 7">AR-3-17</strain>
    </source>
</reference>
<comment type="similarity">
    <text evidence="1 3">Belongs to the pirin family.</text>
</comment>
<dbReference type="Pfam" id="PF02678">
    <property type="entry name" value="Pirin"/>
    <property type="match status" value="1"/>
</dbReference>
<comment type="caution">
    <text evidence="6">The sequence shown here is derived from an EMBL/GenBank/DDBJ whole genome shotgun (WGS) entry which is preliminary data.</text>
</comment>
<dbReference type="Proteomes" id="UP000308181">
    <property type="component" value="Unassembled WGS sequence"/>
</dbReference>
<accession>A0A4U1C432</accession>
<evidence type="ECO:0000313" key="7">
    <source>
        <dbReference type="Proteomes" id="UP000308181"/>
    </source>
</evidence>
<evidence type="ECO:0000259" key="4">
    <source>
        <dbReference type="Pfam" id="PF02678"/>
    </source>
</evidence>
<feature type="binding site" evidence="2">
    <location>
        <position position="105"/>
    </location>
    <ligand>
        <name>Fe cation</name>
        <dbReference type="ChEBI" id="CHEBI:24875"/>
    </ligand>
</feature>
<name>A0A4U1C432_9SPHI</name>
<feature type="domain" description="Pirin N-terminal" evidence="4">
    <location>
        <begin position="23"/>
        <end position="125"/>
    </location>
</feature>
<comment type="cofactor">
    <cofactor evidence="2">
        <name>Fe cation</name>
        <dbReference type="ChEBI" id="CHEBI:24875"/>
    </cofactor>
    <text evidence="2">Binds 1 Fe cation per subunit.</text>
</comment>
<sequence length="284" mass="31337">MKKAIKTIHSAVYAPIDDLITYRAIPTRSIDYLDPFLFLNHHGPQVYGPNNRGLPFGPHPHRGFETLTYVIKGDIAHQDSSGGESVITEGGVQWMTAGSGLIHSEVSSEAFKKNGGEEEVLQLWMNLSAKHKMVKPNYVGLSKEEITHIAVADGKGFVDLISGTWGEHKGPIDSLSELTMTSIRLTANAKLEIPIPSGNEVFFYVVKGNLNVNGTAAEMHQLVQFEKEDGDITVETTTDTYILFGYGKPFNEPMVAQGPFVMNSDEEITQAYQDYRTGKMGSWN</sequence>
<dbReference type="InterPro" id="IPR053186">
    <property type="entry name" value="QDO-related"/>
</dbReference>
<feature type="binding site" evidence="2">
    <location>
        <position position="59"/>
    </location>
    <ligand>
        <name>Fe cation</name>
        <dbReference type="ChEBI" id="CHEBI:24875"/>
    </ligand>
</feature>
<dbReference type="SUPFAM" id="SSF51182">
    <property type="entry name" value="RmlC-like cupins"/>
    <property type="match status" value="1"/>
</dbReference>
<dbReference type="OrthoDB" id="321327at2"/>
<dbReference type="AlphaFoldDB" id="A0A4U1C432"/>
<dbReference type="GO" id="GO:0046872">
    <property type="term" value="F:metal ion binding"/>
    <property type="evidence" value="ECO:0007669"/>
    <property type="project" value="UniProtKB-KW"/>
</dbReference>
<proteinExistence type="inferred from homology"/>
<keyword evidence="7" id="KW-1185">Reference proteome</keyword>
<dbReference type="RefSeq" id="WP_136824845.1">
    <property type="nucleotide sequence ID" value="NZ_SWBP01000001.1"/>
</dbReference>
<dbReference type="PANTHER" id="PTHR43594:SF1">
    <property type="entry name" value="QUERCETIN 2,3-DIOXYGENASE PA2418-RELATED"/>
    <property type="match status" value="1"/>
</dbReference>
<evidence type="ECO:0000313" key="6">
    <source>
        <dbReference type="EMBL" id="TKC00636.1"/>
    </source>
</evidence>
<dbReference type="InterPro" id="IPR014710">
    <property type="entry name" value="RmlC-like_jellyroll"/>
</dbReference>
<keyword evidence="2" id="KW-0408">Iron</keyword>
<protein>
    <submittedName>
        <fullName evidence="6">Pirin family protein</fullName>
    </submittedName>
</protein>
<gene>
    <name evidence="6" type="ORF">FA046_02850</name>
</gene>
<dbReference type="Pfam" id="PF05726">
    <property type="entry name" value="Pirin_C"/>
    <property type="match status" value="1"/>
</dbReference>
<dbReference type="InterPro" id="IPR011051">
    <property type="entry name" value="RmlC_Cupin_sf"/>
</dbReference>
<evidence type="ECO:0000256" key="1">
    <source>
        <dbReference type="ARBA" id="ARBA00008416"/>
    </source>
</evidence>
<evidence type="ECO:0000256" key="3">
    <source>
        <dbReference type="RuleBase" id="RU003457"/>
    </source>
</evidence>
<dbReference type="InterPro" id="IPR003829">
    <property type="entry name" value="Pirin_N_dom"/>
</dbReference>
<dbReference type="EMBL" id="SWBP01000001">
    <property type="protein sequence ID" value="TKC00636.1"/>
    <property type="molecule type" value="Genomic_DNA"/>
</dbReference>
<evidence type="ECO:0000256" key="2">
    <source>
        <dbReference type="PIRSR" id="PIRSR006232-1"/>
    </source>
</evidence>
<dbReference type="PIRSF" id="PIRSF006232">
    <property type="entry name" value="Pirin"/>
    <property type="match status" value="1"/>
</dbReference>
<organism evidence="6 7">
    <name type="scientific">Pedobacter cryophilus</name>
    <dbReference type="NCBI Taxonomy" id="2571271"/>
    <lineage>
        <taxon>Bacteria</taxon>
        <taxon>Pseudomonadati</taxon>
        <taxon>Bacteroidota</taxon>
        <taxon>Sphingobacteriia</taxon>
        <taxon>Sphingobacteriales</taxon>
        <taxon>Sphingobacteriaceae</taxon>
        <taxon>Pedobacter</taxon>
    </lineage>
</organism>
<feature type="domain" description="Pirin C-terminal" evidence="5">
    <location>
        <begin position="182"/>
        <end position="281"/>
    </location>
</feature>
<feature type="binding site" evidence="2">
    <location>
        <position position="61"/>
    </location>
    <ligand>
        <name>Fe cation</name>
        <dbReference type="ChEBI" id="CHEBI:24875"/>
    </ligand>
</feature>
<dbReference type="InterPro" id="IPR012093">
    <property type="entry name" value="Pirin"/>
</dbReference>
<dbReference type="PANTHER" id="PTHR43594">
    <property type="entry name" value="QUERCETIN 2,3-DIOXYGENASE"/>
    <property type="match status" value="1"/>
</dbReference>
<evidence type="ECO:0000259" key="5">
    <source>
        <dbReference type="Pfam" id="PF05726"/>
    </source>
</evidence>
<dbReference type="CDD" id="cd02909">
    <property type="entry name" value="cupin_pirin_N"/>
    <property type="match status" value="1"/>
</dbReference>